<dbReference type="PANTHER" id="PTHR30032">
    <property type="entry name" value="N-ACETYLMURAMOYL-L-ALANINE AMIDASE-RELATED"/>
    <property type="match status" value="1"/>
</dbReference>
<reference evidence="2 3" key="1">
    <citation type="submission" date="2019-08" db="EMBL/GenBank/DDBJ databases">
        <title>Bacillus genomes from the desert of Cuatro Cienegas, Coahuila.</title>
        <authorList>
            <person name="Olmedo-Alvarez G."/>
        </authorList>
    </citation>
    <scope>NUCLEOTIDE SEQUENCE [LARGE SCALE GENOMIC DNA]</scope>
    <source>
        <strain evidence="2 3">CH28_1T</strain>
    </source>
</reference>
<dbReference type="InterPro" id="IPR051922">
    <property type="entry name" value="Bact_Sporulation_Assoc"/>
</dbReference>
<organism evidence="2 3">
    <name type="scientific">Sutcliffiella horikoshii</name>
    <dbReference type="NCBI Taxonomy" id="79883"/>
    <lineage>
        <taxon>Bacteria</taxon>
        <taxon>Bacillati</taxon>
        <taxon>Bacillota</taxon>
        <taxon>Bacilli</taxon>
        <taxon>Bacillales</taxon>
        <taxon>Bacillaceae</taxon>
        <taxon>Sutcliffiella</taxon>
    </lineage>
</organism>
<evidence type="ECO:0000313" key="2">
    <source>
        <dbReference type="EMBL" id="TYS69753.1"/>
    </source>
</evidence>
<proteinExistence type="predicted"/>
<protein>
    <submittedName>
        <fullName evidence="2">Cell wall-binding repeat-containing protein</fullName>
    </submittedName>
</protein>
<sequence length="115" mass="12453">MHQSGAVSSNVFSQLPNKQKTRIGGENRYDTPAEIAEYFGLENDHLVVATGYDFADALSGTAYAVKTDSLLVLTRKDKLPAETASIIKDREFKTSTILGGTEAVSDEVKLTVKSL</sequence>
<accession>A0A5D4T2B8</accession>
<dbReference type="InterPro" id="IPR007253">
    <property type="entry name" value="Cell_wall-bd_2"/>
</dbReference>
<name>A0A5D4T2B8_9BACI</name>
<feature type="region of interest" description="Disordered" evidence="1">
    <location>
        <begin position="1"/>
        <end position="27"/>
    </location>
</feature>
<comment type="caution">
    <text evidence="2">The sequence shown here is derived from an EMBL/GenBank/DDBJ whole genome shotgun (WGS) entry which is preliminary data.</text>
</comment>
<dbReference type="Pfam" id="PF04122">
    <property type="entry name" value="CW_binding_2"/>
    <property type="match status" value="1"/>
</dbReference>
<dbReference type="AlphaFoldDB" id="A0A5D4T2B8"/>
<dbReference type="OrthoDB" id="363232at2"/>
<dbReference type="Proteomes" id="UP000322524">
    <property type="component" value="Unassembled WGS sequence"/>
</dbReference>
<feature type="compositionally biased region" description="Polar residues" evidence="1">
    <location>
        <begin position="1"/>
        <end position="18"/>
    </location>
</feature>
<evidence type="ECO:0000313" key="3">
    <source>
        <dbReference type="Proteomes" id="UP000322524"/>
    </source>
</evidence>
<gene>
    <name evidence="2" type="ORF">FZC76_05830</name>
</gene>
<dbReference type="EMBL" id="VTEV01000002">
    <property type="protein sequence ID" value="TYS69753.1"/>
    <property type="molecule type" value="Genomic_DNA"/>
</dbReference>
<evidence type="ECO:0000256" key="1">
    <source>
        <dbReference type="SAM" id="MobiDB-lite"/>
    </source>
</evidence>
<dbReference type="RefSeq" id="WP_148987314.1">
    <property type="nucleotide sequence ID" value="NZ_VTEV01000002.1"/>
</dbReference>
<dbReference type="PANTHER" id="PTHR30032:SF8">
    <property type="entry name" value="GERMINATION-SPECIFIC N-ACETYLMURAMOYL-L-ALANINE AMIDASE"/>
    <property type="match status" value="1"/>
</dbReference>